<keyword evidence="10 16" id="KW-0238">DNA-binding</keyword>
<dbReference type="SUPFAM" id="SSF161229">
    <property type="entry name" value="E6 C-terminal domain-like"/>
    <property type="match status" value="2"/>
</dbReference>
<evidence type="ECO:0000256" key="7">
    <source>
        <dbReference type="ARBA" id="ARBA00022771"/>
    </source>
</evidence>
<dbReference type="GO" id="GO:0006351">
    <property type="term" value="P:DNA-templated transcription"/>
    <property type="evidence" value="ECO:0007669"/>
    <property type="project" value="UniProtKB-UniRule"/>
</dbReference>
<protein>
    <recommendedName>
        <fullName evidence="16 17">Protein E6</fullName>
    </recommendedName>
</protein>
<comment type="subcellular location">
    <subcellularLocation>
        <location evidence="16 17">Host cytoplasm</location>
    </subcellularLocation>
    <subcellularLocation>
        <location evidence="16 17">Host nucleus</location>
    </subcellularLocation>
</comment>
<evidence type="ECO:0000256" key="8">
    <source>
        <dbReference type="ARBA" id="ARBA00022833"/>
    </source>
</evidence>
<dbReference type="GO" id="GO:0039502">
    <property type="term" value="P:symbiont-mediated suppression of host type I interferon-mediated signaling pathway"/>
    <property type="evidence" value="ECO:0007669"/>
    <property type="project" value="UniProtKB-UniRule"/>
</dbReference>
<evidence type="ECO:0000313" key="18">
    <source>
        <dbReference type="EMBL" id="AFV27122.1"/>
    </source>
</evidence>
<dbReference type="GO" id="GO:0042025">
    <property type="term" value="C:host cell nucleus"/>
    <property type="evidence" value="ECO:0007669"/>
    <property type="project" value="UniProtKB-SubCell"/>
</dbReference>
<accession>K4MLF9</accession>
<dbReference type="Proteomes" id="UP000109002">
    <property type="component" value="Segment"/>
</dbReference>
<evidence type="ECO:0000256" key="11">
    <source>
        <dbReference type="ARBA" id="ARBA00023159"/>
    </source>
</evidence>
<dbReference type="GO" id="GO:0052170">
    <property type="term" value="P:symbiont-mediated suppression of host innate immune response"/>
    <property type="evidence" value="ECO:0007669"/>
    <property type="project" value="UniProtKB-KW"/>
</dbReference>
<keyword evidence="7 16" id="KW-0863">Zinc-finger</keyword>
<dbReference type="GO" id="GO:0052150">
    <property type="term" value="P:symbiont-mediated perturbation of host apoptosis"/>
    <property type="evidence" value="ECO:0007669"/>
    <property type="project" value="UniProtKB-KW"/>
</dbReference>
<evidence type="ECO:0000256" key="5">
    <source>
        <dbReference type="ARBA" id="ARBA00022632"/>
    </source>
</evidence>
<organism evidence="18 19">
    <name type="scientific">Human papillomavirus type 161</name>
    <dbReference type="NCBI Taxonomy" id="1315264"/>
    <lineage>
        <taxon>Viruses</taxon>
        <taxon>Monodnaviria</taxon>
        <taxon>Shotokuvirae</taxon>
        <taxon>Cossaviricota</taxon>
        <taxon>Papovaviricetes</taxon>
        <taxon>Zurhausenvirales</taxon>
        <taxon>Papillomaviridae</taxon>
        <taxon>Firstpapillomavirinae</taxon>
        <taxon>Gammapapillomavirus</taxon>
        <taxon>Gammapapillomavirus 19</taxon>
    </lineage>
</organism>
<dbReference type="Pfam" id="PF00518">
    <property type="entry name" value="E6"/>
    <property type="match status" value="1"/>
</dbReference>
<dbReference type="GO" id="GO:0003677">
    <property type="term" value="F:DNA binding"/>
    <property type="evidence" value="ECO:0007669"/>
    <property type="project" value="UniProtKB-UniRule"/>
</dbReference>
<keyword evidence="14 16" id="KW-0899">Viral immunoevasion</keyword>
<proteinExistence type="inferred from homology"/>
<dbReference type="EMBL" id="JX413109">
    <property type="protein sequence ID" value="AFV27122.1"/>
    <property type="molecule type" value="Genomic_DNA"/>
</dbReference>
<reference evidence="18 19" key="1">
    <citation type="journal article" date="2012" name="J. Virol.">
        <title>Nine complete genome sequences of cutaneous human papillomavirus genotypes isolated from healthy skin of individuals living in rural he nan province, china.</title>
        <authorList>
            <person name="Li J."/>
            <person name="Cai H."/>
            <person name="Xu Z."/>
            <person name="Wang Q."/>
            <person name="Hang D."/>
            <person name="Shen N."/>
            <person name="Liu M."/>
            <person name="Zhang C."/>
            <person name="Abliz A."/>
            <person name="Ke Y."/>
        </authorList>
    </citation>
    <scope>NUCLEOTIDE SEQUENCE [LARGE SCALE GENOMIC DNA]</scope>
    <source>
        <strain evidence="18">KC1</strain>
    </source>
</reference>
<evidence type="ECO:0000256" key="6">
    <source>
        <dbReference type="ARBA" id="ARBA00022723"/>
    </source>
</evidence>
<dbReference type="GO" id="GO:0039648">
    <property type="term" value="P:symbiont-mediated perturbation of host ubiquitin-like protein modification"/>
    <property type="evidence" value="ECO:0007669"/>
    <property type="project" value="UniProtKB-UniRule"/>
</dbReference>
<keyword evidence="15 16" id="KW-1119">Modulation of host cell apoptosis by virus</keyword>
<dbReference type="RefSeq" id="YP_009507291.1">
    <property type="nucleotide sequence ID" value="NC_038522.1"/>
</dbReference>
<keyword evidence="3 16" id="KW-1048">Host nucleus</keyword>
<evidence type="ECO:0000256" key="1">
    <source>
        <dbReference type="ARBA" id="ARBA00006346"/>
    </source>
</evidence>
<evidence type="ECO:0000256" key="10">
    <source>
        <dbReference type="ARBA" id="ARBA00023125"/>
    </source>
</evidence>
<evidence type="ECO:0000256" key="17">
    <source>
        <dbReference type="RuleBase" id="RU363123"/>
    </source>
</evidence>
<evidence type="ECO:0000256" key="12">
    <source>
        <dbReference type="ARBA" id="ARBA00023163"/>
    </source>
</evidence>
<keyword evidence="2 16" id="KW-0244">Early protein</keyword>
<keyword evidence="6 16" id="KW-0479">Metal-binding</keyword>
<dbReference type="GO" id="GO:0030430">
    <property type="term" value="C:host cell cytoplasm"/>
    <property type="evidence" value="ECO:0007669"/>
    <property type="project" value="UniProtKB-SubCell"/>
</dbReference>
<evidence type="ECO:0000256" key="13">
    <source>
        <dbReference type="ARBA" id="ARBA00023200"/>
    </source>
</evidence>
<keyword evidence="11 16" id="KW-0010">Activator</keyword>
<feature type="zinc finger region" evidence="16">
    <location>
        <begin position="27"/>
        <end position="63"/>
    </location>
</feature>
<name>K4MLF9_9PAPI</name>
<keyword evidence="12 16" id="KW-0804">Transcription</keyword>
<dbReference type="OrthoDB" id="27353at10239"/>
<evidence type="ECO:0000256" key="4">
    <source>
        <dbReference type="ARBA" id="ARBA00022581"/>
    </source>
</evidence>
<dbReference type="KEGG" id="vg:37618253"/>
<keyword evidence="9 16" id="KW-0805">Transcription regulation</keyword>
<comment type="subunit">
    <text evidence="16">Forms homodimers. Interacts with ubiquitin-protein ligase UBE3A/E6-AP; this interaction stimulates UBE3A ubiquitin activity. Interacts with host BAK1.</text>
</comment>
<keyword evidence="4 16" id="KW-0945">Host-virus interaction</keyword>
<keyword evidence="8 16" id="KW-0862">Zinc</keyword>
<evidence type="ECO:0000313" key="19">
    <source>
        <dbReference type="Proteomes" id="UP000109002"/>
    </source>
</evidence>
<feature type="zinc finger region" evidence="16">
    <location>
        <begin position="100"/>
        <end position="136"/>
    </location>
</feature>
<keyword evidence="5 16" id="KW-1090">Inhibition of host innate immune response by virus</keyword>
<gene>
    <name evidence="16 18" type="primary">E6</name>
</gene>
<dbReference type="GO" id="GO:0008270">
    <property type="term" value="F:zinc ion binding"/>
    <property type="evidence" value="ECO:0007669"/>
    <property type="project" value="UniProtKB-KW"/>
</dbReference>
<dbReference type="GeneID" id="37618253"/>
<comment type="function">
    <text evidence="16">Plays a major role in the induction and maintenance of cellular transformation. E6 associates with host UBE3A/E6-AP ubiquitin-protein ligase and modulates its activity. Protects host keratinocytes from apoptosis by mediating the degradation of host BAK1. May also inhibit host immune response.</text>
</comment>
<evidence type="ECO:0000256" key="14">
    <source>
        <dbReference type="ARBA" id="ARBA00023280"/>
    </source>
</evidence>
<evidence type="ECO:0000256" key="3">
    <source>
        <dbReference type="ARBA" id="ARBA00022562"/>
    </source>
</evidence>
<dbReference type="InterPro" id="IPR038575">
    <property type="entry name" value="E6_sf"/>
</dbReference>
<dbReference type="HAMAP" id="MF_04006">
    <property type="entry name" value="HPV_E6"/>
    <property type="match status" value="1"/>
</dbReference>
<keyword evidence="13 16" id="KW-1035">Host cytoplasm</keyword>
<dbReference type="GO" id="GO:0006355">
    <property type="term" value="P:regulation of DNA-templated transcription"/>
    <property type="evidence" value="ECO:0007669"/>
    <property type="project" value="UniProtKB-UniRule"/>
</dbReference>
<dbReference type="Gene3D" id="3.30.240.40">
    <property type="entry name" value="E6 early regulatory protein"/>
    <property type="match status" value="2"/>
</dbReference>
<comment type="caution">
    <text evidence="16">Lacks conserved residue(s) required for the propagation of feature annotation.</text>
</comment>
<dbReference type="InterPro" id="IPR001334">
    <property type="entry name" value="E6"/>
</dbReference>
<evidence type="ECO:0000256" key="2">
    <source>
        <dbReference type="ARBA" id="ARBA00022518"/>
    </source>
</evidence>
<evidence type="ECO:0000256" key="15">
    <source>
        <dbReference type="ARBA" id="ARBA00023323"/>
    </source>
</evidence>
<evidence type="ECO:0000256" key="9">
    <source>
        <dbReference type="ARBA" id="ARBA00023015"/>
    </source>
</evidence>
<evidence type="ECO:0000256" key="16">
    <source>
        <dbReference type="HAMAP-Rule" id="MF_04006"/>
    </source>
</evidence>
<keyword evidence="19" id="KW-1185">Reference proteome</keyword>
<comment type="similarity">
    <text evidence="1 16 17">Belongs to the papillomaviridae E6 protein family.</text>
</comment>
<sequence length="140" mass="16017">MACARPLRLDDFCAVYSVSLFDVSLPCIFCKFVCDLQDLAAFHIRNLCLVWRSEQAFACCRKCINLSAKYEYDNYCVCIVNALSIEQLLGLSLKNIVIRCLCCYKLLDIAEKLDCCAGNEFFALVRGTWRGPCRNCIRKR</sequence>